<dbReference type="AlphaFoldDB" id="A0A1P8UKJ1"/>
<keyword evidence="3" id="KW-0804">Transcription</keyword>
<dbReference type="PROSITE" id="PS50977">
    <property type="entry name" value="HTH_TETR_2"/>
    <property type="match status" value="1"/>
</dbReference>
<gene>
    <name evidence="6" type="ORF">BW247_15650</name>
</gene>
<dbReference type="STRING" id="1765967.BW247_15650"/>
<name>A0A1P8UKJ1_9GAMM</name>
<evidence type="ECO:0000313" key="7">
    <source>
        <dbReference type="Proteomes" id="UP000243807"/>
    </source>
</evidence>
<evidence type="ECO:0000256" key="4">
    <source>
        <dbReference type="PROSITE-ProRule" id="PRU00335"/>
    </source>
</evidence>
<dbReference type="SUPFAM" id="SSF46689">
    <property type="entry name" value="Homeodomain-like"/>
    <property type="match status" value="1"/>
</dbReference>
<dbReference type="PRINTS" id="PR00455">
    <property type="entry name" value="HTHTETR"/>
</dbReference>
<dbReference type="Proteomes" id="UP000243807">
    <property type="component" value="Chromosome"/>
</dbReference>
<keyword evidence="7" id="KW-1185">Reference proteome</keyword>
<keyword evidence="1" id="KW-0805">Transcription regulation</keyword>
<dbReference type="Gene3D" id="1.10.357.10">
    <property type="entry name" value="Tetracycline Repressor, domain 2"/>
    <property type="match status" value="1"/>
</dbReference>
<dbReference type="RefSeq" id="WP_076838014.1">
    <property type="nucleotide sequence ID" value="NZ_CP019434.1"/>
</dbReference>
<dbReference type="Pfam" id="PF00440">
    <property type="entry name" value="TetR_N"/>
    <property type="match status" value="1"/>
</dbReference>
<accession>A0A1P8UKJ1</accession>
<organism evidence="6 7">
    <name type="scientific">Acidihalobacter ferrooxydans</name>
    <dbReference type="NCBI Taxonomy" id="1765967"/>
    <lineage>
        <taxon>Bacteria</taxon>
        <taxon>Pseudomonadati</taxon>
        <taxon>Pseudomonadota</taxon>
        <taxon>Gammaproteobacteria</taxon>
        <taxon>Chromatiales</taxon>
        <taxon>Ectothiorhodospiraceae</taxon>
        <taxon>Acidihalobacter</taxon>
    </lineage>
</organism>
<dbReference type="PANTHER" id="PTHR47506:SF1">
    <property type="entry name" value="HTH-TYPE TRANSCRIPTIONAL REGULATOR YJDC"/>
    <property type="match status" value="1"/>
</dbReference>
<evidence type="ECO:0000256" key="3">
    <source>
        <dbReference type="ARBA" id="ARBA00023163"/>
    </source>
</evidence>
<evidence type="ECO:0000259" key="5">
    <source>
        <dbReference type="PROSITE" id="PS50977"/>
    </source>
</evidence>
<feature type="DNA-binding region" description="H-T-H motif" evidence="4">
    <location>
        <begin position="25"/>
        <end position="44"/>
    </location>
</feature>
<protein>
    <recommendedName>
        <fullName evidence="5">HTH tetR-type domain-containing protein</fullName>
    </recommendedName>
</protein>
<dbReference type="InterPro" id="IPR001647">
    <property type="entry name" value="HTH_TetR"/>
</dbReference>
<dbReference type="InterPro" id="IPR009057">
    <property type="entry name" value="Homeodomain-like_sf"/>
</dbReference>
<reference evidence="6 7" key="1">
    <citation type="submission" date="2017-01" db="EMBL/GenBank/DDBJ databases">
        <title>Draft sequence of Acidihalobacter ferrooxidans strain DSM 14175 (strain V8).</title>
        <authorList>
            <person name="Khaleque H.N."/>
            <person name="Ramsay J.P."/>
            <person name="Murphy R.J.T."/>
            <person name="Kaksonen A.H."/>
            <person name="Boxall N.J."/>
            <person name="Watkin E.L.J."/>
        </authorList>
    </citation>
    <scope>NUCLEOTIDE SEQUENCE [LARGE SCALE GENOMIC DNA]</scope>
    <source>
        <strain evidence="6 7">V8</strain>
    </source>
</reference>
<dbReference type="EMBL" id="CP019434">
    <property type="protein sequence ID" value="APZ44343.1"/>
    <property type="molecule type" value="Genomic_DNA"/>
</dbReference>
<proteinExistence type="predicted"/>
<dbReference type="GO" id="GO:0003677">
    <property type="term" value="F:DNA binding"/>
    <property type="evidence" value="ECO:0007669"/>
    <property type="project" value="UniProtKB-UniRule"/>
</dbReference>
<keyword evidence="2 4" id="KW-0238">DNA-binding</keyword>
<feature type="domain" description="HTH tetR-type" evidence="5">
    <location>
        <begin position="2"/>
        <end position="62"/>
    </location>
</feature>
<sequence>MADTEKNLLEAAVRLFSRYGVKRTSMSDLATEAGVSRQTLYHVFRNKDEVLRALIRAYTDDLIAGIESGLEGVQALGDQLDVVFAKMVVAGFEFVETTPNAQDIIDGFNAAGQEELEASAERFRALLERLFSPHGEALAHAGLSASELAEFVQRTAKAASHAARDKDQLLRQLKTLKQLCLTACR</sequence>
<evidence type="ECO:0000313" key="6">
    <source>
        <dbReference type="EMBL" id="APZ44343.1"/>
    </source>
</evidence>
<dbReference type="OrthoDB" id="116240at2"/>
<dbReference type="KEGG" id="afy:BW247_15650"/>
<evidence type="ECO:0000256" key="2">
    <source>
        <dbReference type="ARBA" id="ARBA00023125"/>
    </source>
</evidence>
<dbReference type="PANTHER" id="PTHR47506">
    <property type="entry name" value="TRANSCRIPTIONAL REGULATORY PROTEIN"/>
    <property type="match status" value="1"/>
</dbReference>
<evidence type="ECO:0000256" key="1">
    <source>
        <dbReference type="ARBA" id="ARBA00023015"/>
    </source>
</evidence>